<keyword evidence="1" id="KW-0812">Transmembrane</keyword>
<reference evidence="3 4" key="1">
    <citation type="submission" date="2017-06" db="EMBL/GenBank/DDBJ databases">
        <title>Azoarcus.</title>
        <authorList>
            <person name="Woo J.-H."/>
            <person name="Kim H.-S."/>
        </authorList>
    </citation>
    <scope>NUCLEOTIDE SEQUENCE [LARGE SCALE GENOMIC DNA]</scope>
    <source>
        <strain evidence="3 4">TSPY31</strain>
    </source>
</reference>
<dbReference type="Proteomes" id="UP000244930">
    <property type="component" value="Chromosome"/>
</dbReference>
<feature type="transmembrane region" description="Helical" evidence="1">
    <location>
        <begin position="40"/>
        <end position="59"/>
    </location>
</feature>
<accession>A0A2U8GRV6</accession>
<feature type="domain" description="DUF1468" evidence="2">
    <location>
        <begin position="15"/>
        <end position="149"/>
    </location>
</feature>
<evidence type="ECO:0000313" key="3">
    <source>
        <dbReference type="EMBL" id="AWI75225.1"/>
    </source>
</evidence>
<dbReference type="RefSeq" id="WP_108948933.1">
    <property type="nucleotide sequence ID" value="NZ_CP022187.1"/>
</dbReference>
<keyword evidence="1" id="KW-1133">Transmembrane helix</keyword>
<keyword evidence="4" id="KW-1185">Reference proteome</keyword>
<dbReference type="Pfam" id="PF07331">
    <property type="entry name" value="TctB"/>
    <property type="match status" value="1"/>
</dbReference>
<evidence type="ECO:0000256" key="1">
    <source>
        <dbReference type="SAM" id="Phobius"/>
    </source>
</evidence>
<dbReference type="KEGG" id="acom:CEW83_08355"/>
<evidence type="ECO:0000259" key="2">
    <source>
        <dbReference type="Pfam" id="PF07331"/>
    </source>
</evidence>
<dbReference type="InterPro" id="IPR009936">
    <property type="entry name" value="DUF1468"/>
</dbReference>
<proteinExistence type="predicted"/>
<feature type="transmembrane region" description="Helical" evidence="1">
    <location>
        <begin position="79"/>
        <end position="112"/>
    </location>
</feature>
<organism evidence="3 4">
    <name type="scientific">Parazoarcus communis</name>
    <dbReference type="NCBI Taxonomy" id="41977"/>
    <lineage>
        <taxon>Bacteria</taxon>
        <taxon>Pseudomonadati</taxon>
        <taxon>Pseudomonadota</taxon>
        <taxon>Betaproteobacteria</taxon>
        <taxon>Rhodocyclales</taxon>
        <taxon>Zoogloeaceae</taxon>
        <taxon>Parazoarcus</taxon>
    </lineage>
</organism>
<keyword evidence="1" id="KW-0472">Membrane</keyword>
<protein>
    <recommendedName>
        <fullName evidence="2">DUF1468 domain-containing protein</fullName>
    </recommendedName>
</protein>
<name>A0A2U8GRV6_9RHOO</name>
<dbReference type="EMBL" id="CP022187">
    <property type="protein sequence ID" value="AWI75225.1"/>
    <property type="molecule type" value="Genomic_DNA"/>
</dbReference>
<gene>
    <name evidence="3" type="ORF">CEW83_08355</name>
</gene>
<dbReference type="AlphaFoldDB" id="A0A2U8GRV6"/>
<feature type="transmembrane region" description="Helical" evidence="1">
    <location>
        <begin position="124"/>
        <end position="144"/>
    </location>
</feature>
<sequence>MSTHEVKVRDVSGVIASVIAIVIGVMVLRAARDFDTLGAVFPRSVAVLMMVLGACYVVLALRKPGVSATRLQGSGMRRLALFGVMLGWALLLEPLGFLTTSLIGYVLGLLIANFDRWTPRMTMIYCGAGCSMVVGLFLLFRFALKVPLPPGILI</sequence>
<evidence type="ECO:0000313" key="4">
    <source>
        <dbReference type="Proteomes" id="UP000244930"/>
    </source>
</evidence>
<feature type="transmembrane region" description="Helical" evidence="1">
    <location>
        <begin position="12"/>
        <end position="28"/>
    </location>
</feature>